<keyword evidence="1" id="KW-0812">Transmembrane</keyword>
<dbReference type="AlphaFoldDB" id="A0A7G9YUK5"/>
<accession>A0A7G9YUK5</accession>
<sequence length="79" mass="9634">MDLKLVLKGIWQKWKKLGEIISYIITKILLGIMYYTVFSLYRLIAKLLKKDFLDVKMGGDVKSYWKEREKVEEEYYKQY</sequence>
<evidence type="ECO:0000313" key="2">
    <source>
        <dbReference type="EMBL" id="QNO51689.1"/>
    </source>
</evidence>
<keyword evidence="1" id="KW-0472">Membrane</keyword>
<proteinExistence type="predicted"/>
<evidence type="ECO:0000256" key="1">
    <source>
        <dbReference type="SAM" id="Phobius"/>
    </source>
</evidence>
<reference evidence="2" key="1">
    <citation type="submission" date="2020-06" db="EMBL/GenBank/DDBJ databases">
        <title>Unique genomic features of the anaerobic methanotrophic archaea.</title>
        <authorList>
            <person name="Chadwick G.L."/>
            <person name="Skennerton C.T."/>
            <person name="Laso-Perez R."/>
            <person name="Leu A.O."/>
            <person name="Speth D.R."/>
            <person name="Yu H."/>
            <person name="Morgan-Lang C."/>
            <person name="Hatzenpichler R."/>
            <person name="Goudeau D."/>
            <person name="Malmstrom R."/>
            <person name="Brazelton W.J."/>
            <person name="Woyke T."/>
            <person name="Hallam S.J."/>
            <person name="Tyson G.W."/>
            <person name="Wegener G."/>
            <person name="Boetius A."/>
            <person name="Orphan V."/>
        </authorList>
    </citation>
    <scope>NUCLEOTIDE SEQUENCE</scope>
</reference>
<protein>
    <submittedName>
        <fullName evidence="2">Uncharacterized protein</fullName>
    </submittedName>
</protein>
<name>A0A7G9YUK5_9EURY</name>
<organism evidence="2">
    <name type="scientific">Candidatus Methanophagaceae archaeon ANME-1 ERB6</name>
    <dbReference type="NCBI Taxonomy" id="2759912"/>
    <lineage>
        <taxon>Archaea</taxon>
        <taxon>Methanobacteriati</taxon>
        <taxon>Methanobacteriota</taxon>
        <taxon>Stenosarchaea group</taxon>
        <taxon>Methanomicrobia</taxon>
        <taxon>Candidatus Methanophagales</taxon>
        <taxon>Candidatus Methanophagaceae</taxon>
    </lineage>
</organism>
<dbReference type="EMBL" id="MT631476">
    <property type="protein sequence ID" value="QNO51689.1"/>
    <property type="molecule type" value="Genomic_DNA"/>
</dbReference>
<feature type="transmembrane region" description="Helical" evidence="1">
    <location>
        <begin position="20"/>
        <end position="41"/>
    </location>
</feature>
<keyword evidence="1" id="KW-1133">Transmembrane helix</keyword>
<gene>
    <name evidence="2" type="ORF">GMKFMAKO_00005</name>
</gene>